<dbReference type="Pfam" id="PF13778">
    <property type="entry name" value="DUF4174"/>
    <property type="match status" value="1"/>
</dbReference>
<dbReference type="AlphaFoldDB" id="A0A4Z0PCE8"/>
<keyword evidence="5" id="KW-1185">Reference proteome</keyword>
<evidence type="ECO:0000256" key="1">
    <source>
        <dbReference type="ARBA" id="ARBA00022729"/>
    </source>
</evidence>
<dbReference type="Proteomes" id="UP000298337">
    <property type="component" value="Unassembled WGS sequence"/>
</dbReference>
<evidence type="ECO:0000313" key="5">
    <source>
        <dbReference type="Proteomes" id="UP000298337"/>
    </source>
</evidence>
<evidence type="ECO:0000313" key="4">
    <source>
        <dbReference type="EMBL" id="TGE10324.1"/>
    </source>
</evidence>
<evidence type="ECO:0000256" key="2">
    <source>
        <dbReference type="SAM" id="SignalP"/>
    </source>
</evidence>
<feature type="signal peptide" evidence="2">
    <location>
        <begin position="1"/>
        <end position="21"/>
    </location>
</feature>
<evidence type="ECO:0000259" key="3">
    <source>
        <dbReference type="Pfam" id="PF13778"/>
    </source>
</evidence>
<accession>A0A4Z0PCE8</accession>
<protein>
    <submittedName>
        <fullName evidence="4">DUF4174 domain-containing protein</fullName>
    </submittedName>
</protein>
<sequence>MKRIAYLLLAAFTFLAMAALAQPSAQPLASWLPKQRWQKRVVLLCAPTASEPELRAQQQQFAAAEAGMQERDIVVREVLFDQLSAADKQYVTQKLRVNTTGFTLVLLGKDGGVKRRETQPITPKSLFQTIDVMPMRREEARGTGKP</sequence>
<feature type="domain" description="DUF4174" evidence="3">
    <location>
        <begin position="33"/>
        <end position="139"/>
    </location>
</feature>
<dbReference type="EMBL" id="SRLA01000001">
    <property type="protein sequence ID" value="TGE10324.1"/>
    <property type="molecule type" value="Genomic_DNA"/>
</dbReference>
<comment type="caution">
    <text evidence="4">The sequence shown here is derived from an EMBL/GenBank/DDBJ whole genome shotgun (WGS) entry which is preliminary data.</text>
</comment>
<gene>
    <name evidence="4" type="ORF">EU556_05770</name>
</gene>
<reference evidence="4 5" key="1">
    <citation type="submission" date="2019-04" db="EMBL/GenBank/DDBJ databases">
        <authorList>
            <person name="Feng G."/>
            <person name="Zhang J."/>
            <person name="Zhu H."/>
        </authorList>
    </citation>
    <scope>NUCLEOTIDE SEQUENCE [LARGE SCALE GENOMIC DNA]</scope>
    <source>
        <strain evidence="4 5">92R-1</strain>
    </source>
</reference>
<keyword evidence="1 2" id="KW-0732">Signal</keyword>
<name>A0A4Z0PCE8_9BACT</name>
<organism evidence="4 5">
    <name type="scientific">Hymenobacter fodinae</name>
    <dbReference type="NCBI Taxonomy" id="2510796"/>
    <lineage>
        <taxon>Bacteria</taxon>
        <taxon>Pseudomonadati</taxon>
        <taxon>Bacteroidota</taxon>
        <taxon>Cytophagia</taxon>
        <taxon>Cytophagales</taxon>
        <taxon>Hymenobacteraceae</taxon>
        <taxon>Hymenobacter</taxon>
    </lineage>
</organism>
<feature type="chain" id="PRO_5021423295" evidence="2">
    <location>
        <begin position="22"/>
        <end position="146"/>
    </location>
</feature>
<dbReference type="RefSeq" id="WP_135431901.1">
    <property type="nucleotide sequence ID" value="NZ_SRLA01000001.1"/>
</dbReference>
<dbReference type="OrthoDB" id="7362103at2"/>
<dbReference type="InterPro" id="IPR025232">
    <property type="entry name" value="DUF4174"/>
</dbReference>
<proteinExistence type="predicted"/>